<keyword evidence="1" id="KW-1133">Transmembrane helix</keyword>
<evidence type="ECO:0000313" key="3">
    <source>
        <dbReference type="Proteomes" id="UP000036097"/>
    </source>
</evidence>
<keyword evidence="1" id="KW-0812">Transmembrane</keyword>
<dbReference type="InterPro" id="IPR012902">
    <property type="entry name" value="N_methyl_site"/>
</dbReference>
<evidence type="ECO:0000313" key="2">
    <source>
        <dbReference type="EMBL" id="KLV04497.1"/>
    </source>
</evidence>
<proteinExistence type="predicted"/>
<keyword evidence="1" id="KW-0472">Membrane</keyword>
<dbReference type="Proteomes" id="UP000036097">
    <property type="component" value="Unassembled WGS sequence"/>
</dbReference>
<sequence length="216" mass="23769">MRIEKGYSLVELLISTFLGILVIGTITSAYTMTLTGSNQYLKESALSSELDSILFLMASEIKRAGYCRDCFATNPFMLNDGTNSANILIDGLADSSNGHCILFAYNHDSALGVTSIRNDDARGFRVTDSDKDGRNEIEIYTTYSGMANWSCSGTNWQDYNNKRIDIKKLDFTRTVYDSSVAGSTNSIQNITITIGGKLGELYEERTTSVALPNIKP</sequence>
<dbReference type="OrthoDB" id="5816125at2"/>
<name>A0A0J1JQH4_9GAMM</name>
<dbReference type="EMBL" id="LDOT01000022">
    <property type="protein sequence ID" value="KLV04497.1"/>
    <property type="molecule type" value="Genomic_DNA"/>
</dbReference>
<dbReference type="AlphaFoldDB" id="A0A0J1JQH4"/>
<comment type="caution">
    <text evidence="2">The sequence shown here is derived from an EMBL/GenBank/DDBJ whole genome shotgun (WGS) entry which is preliminary data.</text>
</comment>
<gene>
    <name evidence="2" type="ORF">ABT56_15325</name>
</gene>
<dbReference type="InterPro" id="IPR016419">
    <property type="entry name" value="Prepilin_Pept-dep_B_prd"/>
</dbReference>
<dbReference type="PROSITE" id="PS00409">
    <property type="entry name" value="PROKAR_NTER_METHYL"/>
    <property type="match status" value="1"/>
</dbReference>
<keyword evidence="3" id="KW-1185">Reference proteome</keyword>
<dbReference type="STRING" id="1195763.ABT56_15325"/>
<dbReference type="PIRSF" id="PIRSF004525">
    <property type="entry name" value="Pilin_peptidase-dep_B_prd"/>
    <property type="match status" value="1"/>
</dbReference>
<organism evidence="2 3">
    <name type="scientific">Photobacterium aquae</name>
    <dbReference type="NCBI Taxonomy" id="1195763"/>
    <lineage>
        <taxon>Bacteria</taxon>
        <taxon>Pseudomonadati</taxon>
        <taxon>Pseudomonadota</taxon>
        <taxon>Gammaproteobacteria</taxon>
        <taxon>Vibrionales</taxon>
        <taxon>Vibrionaceae</taxon>
        <taxon>Photobacterium</taxon>
    </lineage>
</organism>
<evidence type="ECO:0008006" key="4">
    <source>
        <dbReference type="Google" id="ProtNLM"/>
    </source>
</evidence>
<protein>
    <recommendedName>
        <fullName evidence="4">Pilus assembly protein PilW</fullName>
    </recommendedName>
</protein>
<accession>A0A0J1JQH4</accession>
<dbReference type="RefSeq" id="WP_047879754.1">
    <property type="nucleotide sequence ID" value="NZ_LDOT01000022.1"/>
</dbReference>
<dbReference type="PATRIC" id="fig|1195763.3.peg.3259"/>
<reference evidence="2 3" key="1">
    <citation type="submission" date="2015-05" db="EMBL/GenBank/DDBJ databases">
        <title>Photobacterium galathea sp. nov.</title>
        <authorList>
            <person name="Machado H."/>
            <person name="Gram L."/>
        </authorList>
    </citation>
    <scope>NUCLEOTIDE SEQUENCE [LARGE SCALE GENOMIC DNA]</scope>
    <source>
        <strain evidence="2 3">CGMCC 1.12159</strain>
    </source>
</reference>
<feature type="transmembrane region" description="Helical" evidence="1">
    <location>
        <begin position="12"/>
        <end position="32"/>
    </location>
</feature>
<evidence type="ECO:0000256" key="1">
    <source>
        <dbReference type="SAM" id="Phobius"/>
    </source>
</evidence>